<keyword evidence="13" id="KW-0325">Glycoprotein</keyword>
<dbReference type="PANTHER" id="PTHR37928:SF2">
    <property type="entry name" value="GPI ANCHORED CFEM DOMAIN PROTEIN (AFU_ORTHOLOGUE AFUA_6G10580)"/>
    <property type="match status" value="1"/>
</dbReference>
<dbReference type="InterPro" id="IPR008427">
    <property type="entry name" value="Extracellular_membr_CFEM_dom"/>
</dbReference>
<evidence type="ECO:0000256" key="18">
    <source>
        <dbReference type="SAM" id="SignalP"/>
    </source>
</evidence>
<evidence type="ECO:0000256" key="12">
    <source>
        <dbReference type="ARBA" id="ARBA00023157"/>
    </source>
</evidence>
<evidence type="ECO:0000256" key="14">
    <source>
        <dbReference type="ARBA" id="ARBA00023288"/>
    </source>
</evidence>
<keyword evidence="17" id="KW-0812">Transmembrane</keyword>
<keyword evidence="4" id="KW-1003">Cell membrane</keyword>
<comment type="caution">
    <text evidence="15">Lacks conserved residue(s) required for the propagation of feature annotation.</text>
</comment>
<feature type="compositionally biased region" description="Low complexity" evidence="16">
    <location>
        <begin position="121"/>
        <end position="133"/>
    </location>
</feature>
<evidence type="ECO:0000256" key="3">
    <source>
        <dbReference type="ARBA" id="ARBA00010031"/>
    </source>
</evidence>
<evidence type="ECO:0000256" key="8">
    <source>
        <dbReference type="ARBA" id="ARBA00022723"/>
    </source>
</evidence>
<evidence type="ECO:0000256" key="15">
    <source>
        <dbReference type="PROSITE-ProRule" id="PRU01356"/>
    </source>
</evidence>
<dbReference type="Pfam" id="PF05730">
    <property type="entry name" value="CFEM"/>
    <property type="match status" value="1"/>
</dbReference>
<dbReference type="GO" id="GO:0098552">
    <property type="term" value="C:side of membrane"/>
    <property type="evidence" value="ECO:0007669"/>
    <property type="project" value="UniProtKB-KW"/>
</dbReference>
<comment type="similarity">
    <text evidence="3">Belongs to the RBT5 family.</text>
</comment>
<keyword evidence="6 15" id="KW-0349">Heme</keyword>
<evidence type="ECO:0000256" key="2">
    <source>
        <dbReference type="ARBA" id="ARBA00004613"/>
    </source>
</evidence>
<dbReference type="SMART" id="SM00747">
    <property type="entry name" value="CFEM"/>
    <property type="match status" value="1"/>
</dbReference>
<proteinExistence type="inferred from homology"/>
<name>A0A9P7YNA8_9HELO</name>
<keyword evidence="17" id="KW-1133">Transmembrane helix</keyword>
<evidence type="ECO:0000256" key="13">
    <source>
        <dbReference type="ARBA" id="ARBA00023180"/>
    </source>
</evidence>
<evidence type="ECO:0000259" key="19">
    <source>
        <dbReference type="PROSITE" id="PS52012"/>
    </source>
</evidence>
<gene>
    <name evidence="20" type="ORF">BJ875DRAFT_455873</name>
</gene>
<keyword evidence="8 15" id="KW-0479">Metal-binding</keyword>
<dbReference type="OrthoDB" id="3767534at2759"/>
<dbReference type="GO" id="GO:0005576">
    <property type="term" value="C:extracellular region"/>
    <property type="evidence" value="ECO:0007669"/>
    <property type="project" value="UniProtKB-SubCell"/>
</dbReference>
<evidence type="ECO:0000313" key="21">
    <source>
        <dbReference type="Proteomes" id="UP000824998"/>
    </source>
</evidence>
<dbReference type="AlphaFoldDB" id="A0A9P7YNA8"/>
<feature type="compositionally biased region" description="Polar residues" evidence="16">
    <location>
        <begin position="144"/>
        <end position="167"/>
    </location>
</feature>
<feature type="chain" id="PRO_5040178418" description="CFEM domain-containing protein" evidence="18">
    <location>
        <begin position="20"/>
        <end position="213"/>
    </location>
</feature>
<evidence type="ECO:0000256" key="9">
    <source>
        <dbReference type="ARBA" id="ARBA00022729"/>
    </source>
</evidence>
<keyword evidence="14" id="KW-0449">Lipoprotein</keyword>
<dbReference type="PANTHER" id="PTHR37928">
    <property type="entry name" value="CFEM DOMAIN PROTEIN (AFU_ORTHOLOGUE AFUA_6G14090)"/>
    <property type="match status" value="1"/>
</dbReference>
<dbReference type="PROSITE" id="PS52012">
    <property type="entry name" value="CFEM"/>
    <property type="match status" value="1"/>
</dbReference>
<feature type="binding site" description="axial binding residue" evidence="15">
    <location>
        <position position="43"/>
    </location>
    <ligand>
        <name>heme</name>
        <dbReference type="ChEBI" id="CHEBI:30413"/>
    </ligand>
    <ligandPart>
        <name>Fe</name>
        <dbReference type="ChEBI" id="CHEBI:18248"/>
    </ligandPart>
</feature>
<evidence type="ECO:0000313" key="20">
    <source>
        <dbReference type="EMBL" id="KAG9236677.1"/>
    </source>
</evidence>
<evidence type="ECO:0000256" key="5">
    <source>
        <dbReference type="ARBA" id="ARBA00022525"/>
    </source>
</evidence>
<dbReference type="GO" id="GO:0046872">
    <property type="term" value="F:metal ion binding"/>
    <property type="evidence" value="ECO:0007669"/>
    <property type="project" value="UniProtKB-UniRule"/>
</dbReference>
<evidence type="ECO:0000256" key="11">
    <source>
        <dbReference type="ARBA" id="ARBA00023136"/>
    </source>
</evidence>
<evidence type="ECO:0000256" key="6">
    <source>
        <dbReference type="ARBA" id="ARBA00022617"/>
    </source>
</evidence>
<evidence type="ECO:0000256" key="16">
    <source>
        <dbReference type="SAM" id="MobiDB-lite"/>
    </source>
</evidence>
<comment type="subcellular location">
    <subcellularLocation>
        <location evidence="1">Cell membrane</location>
        <topology evidence="1">Lipid-anchor</topology>
        <topology evidence="1">GPI-anchor</topology>
    </subcellularLocation>
    <subcellularLocation>
        <location evidence="2">Secreted</location>
    </subcellularLocation>
</comment>
<keyword evidence="11 17" id="KW-0472">Membrane</keyword>
<keyword evidence="9 18" id="KW-0732">Signal</keyword>
<feature type="region of interest" description="Disordered" evidence="16">
    <location>
        <begin position="121"/>
        <end position="167"/>
    </location>
</feature>
<comment type="caution">
    <text evidence="20">The sequence shown here is derived from an EMBL/GenBank/DDBJ whole genome shotgun (WGS) entry which is preliminary data.</text>
</comment>
<feature type="transmembrane region" description="Helical" evidence="17">
    <location>
        <begin position="192"/>
        <end position="212"/>
    </location>
</feature>
<evidence type="ECO:0000256" key="1">
    <source>
        <dbReference type="ARBA" id="ARBA00004609"/>
    </source>
</evidence>
<keyword evidence="12 15" id="KW-1015">Disulfide bond</keyword>
<organism evidence="20 21">
    <name type="scientific">Amylocarpus encephaloides</name>
    <dbReference type="NCBI Taxonomy" id="45428"/>
    <lineage>
        <taxon>Eukaryota</taxon>
        <taxon>Fungi</taxon>
        <taxon>Dikarya</taxon>
        <taxon>Ascomycota</taxon>
        <taxon>Pezizomycotina</taxon>
        <taxon>Leotiomycetes</taxon>
        <taxon>Helotiales</taxon>
        <taxon>Helotiales incertae sedis</taxon>
        <taxon>Amylocarpus</taxon>
    </lineage>
</organism>
<evidence type="ECO:0000256" key="4">
    <source>
        <dbReference type="ARBA" id="ARBA00022475"/>
    </source>
</evidence>
<reference evidence="20" key="1">
    <citation type="journal article" date="2021" name="IMA Fungus">
        <title>Genomic characterization of three marine fungi, including Emericellopsis atlantica sp. nov. with signatures of a generalist lifestyle and marine biomass degradation.</title>
        <authorList>
            <person name="Hagestad O.C."/>
            <person name="Hou L."/>
            <person name="Andersen J.H."/>
            <person name="Hansen E.H."/>
            <person name="Altermark B."/>
            <person name="Li C."/>
            <person name="Kuhnert E."/>
            <person name="Cox R.J."/>
            <person name="Crous P.W."/>
            <person name="Spatafora J.W."/>
            <person name="Lail K."/>
            <person name="Amirebrahimi M."/>
            <person name="Lipzen A."/>
            <person name="Pangilinan J."/>
            <person name="Andreopoulos W."/>
            <person name="Hayes R.D."/>
            <person name="Ng V."/>
            <person name="Grigoriev I.V."/>
            <person name="Jackson S.A."/>
            <person name="Sutton T.D.S."/>
            <person name="Dobson A.D.W."/>
            <person name="Rama T."/>
        </authorList>
    </citation>
    <scope>NUCLEOTIDE SEQUENCE</scope>
    <source>
        <strain evidence="20">TRa018bII</strain>
    </source>
</reference>
<accession>A0A9P7YNA8</accession>
<feature type="disulfide bond" evidence="15">
    <location>
        <begin position="39"/>
        <end position="46"/>
    </location>
</feature>
<protein>
    <recommendedName>
        <fullName evidence="19">CFEM domain-containing protein</fullName>
    </recommendedName>
</protein>
<keyword evidence="10 15" id="KW-0408">Iron</keyword>
<evidence type="ECO:0000256" key="17">
    <source>
        <dbReference type="SAM" id="Phobius"/>
    </source>
</evidence>
<dbReference type="Proteomes" id="UP000824998">
    <property type="component" value="Unassembled WGS sequence"/>
</dbReference>
<evidence type="ECO:0000256" key="7">
    <source>
        <dbReference type="ARBA" id="ARBA00022622"/>
    </source>
</evidence>
<dbReference type="GO" id="GO:0005886">
    <property type="term" value="C:plasma membrane"/>
    <property type="evidence" value="ECO:0007669"/>
    <property type="project" value="UniProtKB-SubCell"/>
</dbReference>
<evidence type="ECO:0000256" key="10">
    <source>
        <dbReference type="ARBA" id="ARBA00023004"/>
    </source>
</evidence>
<feature type="signal peptide" evidence="18">
    <location>
        <begin position="1"/>
        <end position="19"/>
    </location>
</feature>
<keyword evidence="7" id="KW-0336">GPI-anchor</keyword>
<sequence length="213" mass="20699">MQYFSSIIAGVAFATIVTAQIPVCAVGCIADAVEAATTCGAKDLVCHCTPDNVAKIQGAATPCVIEKCGSEAISVIAVAQAACASVKASGQASSTTPAQSVAPYSVATTSAATTSAVDISPVVSTTSPHSPLSMTDSHAPATKTPVSSEANPVTLSTTGSSNVKPSISTSLPYLGTNGTTDSTGLPQVTGGAGNLAVGLGTLGVAAVVVIVVM</sequence>
<dbReference type="EMBL" id="MU251402">
    <property type="protein sequence ID" value="KAG9236677.1"/>
    <property type="molecule type" value="Genomic_DNA"/>
</dbReference>
<keyword evidence="21" id="KW-1185">Reference proteome</keyword>
<feature type="domain" description="CFEM" evidence="19">
    <location>
        <begin position="1"/>
        <end position="111"/>
    </location>
</feature>
<keyword evidence="5" id="KW-0964">Secreted</keyword>
<dbReference type="InterPro" id="IPR051735">
    <property type="entry name" value="CFEM_domain"/>
</dbReference>